<organism evidence="2 3">
    <name type="scientific">Conchiformibius kuhniae</name>
    <dbReference type="NCBI Taxonomy" id="211502"/>
    <lineage>
        <taxon>Bacteria</taxon>
        <taxon>Pseudomonadati</taxon>
        <taxon>Pseudomonadota</taxon>
        <taxon>Betaproteobacteria</taxon>
        <taxon>Neisseriales</taxon>
        <taxon>Neisseriaceae</taxon>
        <taxon>Conchiformibius</taxon>
    </lineage>
</organism>
<feature type="region of interest" description="Disordered" evidence="1">
    <location>
        <begin position="608"/>
        <end position="642"/>
    </location>
</feature>
<accession>A0A8T9MSX3</accession>
<dbReference type="PRINTS" id="PR00313">
    <property type="entry name" value="CABNDNGRPT"/>
</dbReference>
<dbReference type="SUPFAM" id="SSF51120">
    <property type="entry name" value="beta-Roll"/>
    <property type="match status" value="2"/>
</dbReference>
<evidence type="ECO:0000313" key="2">
    <source>
        <dbReference type="EMBL" id="UOP04184.1"/>
    </source>
</evidence>
<dbReference type="InterPro" id="IPR013783">
    <property type="entry name" value="Ig-like_fold"/>
</dbReference>
<keyword evidence="3" id="KW-1185">Reference proteome</keyword>
<reference evidence="2" key="2">
    <citation type="submission" date="2024-09" db="EMBL/GenBank/DDBJ databases">
        <authorList>
            <person name="Veyrier F.J."/>
        </authorList>
    </citation>
    <scope>NUCLEOTIDE SEQUENCE</scope>
    <source>
        <strain evidence="2">17694</strain>
    </source>
</reference>
<sequence>MNPQHPATEHVLHPITGEAPALDEQAAQNSPDSAVQPPVEEPAEAAPLQNSGGSYTTAPAATSGSPLLWGLGAAGLIGTAAVLAKSGSDKNPTADHPPANGNTPTPPTASPPPTAPKPIITLHPVTADNIINLAESRQTAIRISGEVRHAKNGDTVTLHIGEAHYHAPVADGQFHTTVDGATLANHQSIRATLHGSETQHPYQVDTQAPDPHITLHPIAGDDTIDRQEAQHPITVSGSTRDVADGSEVILVCGCPTCNGTVSKTATVQNGQFAIDFSGNELIADGRHLITATVRTQDPAGNSAQAHTERSYRLADDLQPVRIVWDDIAQDNTINRQEAQNPVTLSGRITGLAEGQTPRVTVQIGDTAPRPAQTDGDRFSLTVEAADLAPHTTLTATATTGNGEIRQTRSYRYDTDIQAPRINDIVINNGHTVNQQHSLGRITVSGTLSHENDIDPQHSTVTLTAPDGSTRQAAVHGNRWTADIAGSALSGSQDRQQLTVRADIQDTAGNRAHSEQSAAYTVDTLPPSAQLTLDPLTGDKHIDRQEAGQTLTVSGRITGEFQAGDEIVIEAGGQTHRTAADQTGAFRIELDGAQLARADTHQIRATATVRDGAGNTATASDEQDYGVENTAPVTPPPPPAPAPQPEATIRLNALDAGVLAKDGVTRLSGKVLLDGVFAQGKNAHRLYGIRVEIGDKTYTAAVNHADQRFHIDIPDADLAASNHQTIQYHFDTAKSLYQLNSQNGGFRVERVDAPVLTARHVQWDEHTPVRDGKLAVAPKSATVAVSGEVAGNAVQVGDEVVLQVGNEAVRARIGDDLRFTANVSREQLAQTGKVSATLQNGTVSLHTDAAVSRETALDGTFVSPHTHVNSTTAYLERPYFVNVLAGWNETLMHTGSAPQNPAQTAVLKYTIPDWEVLDDPKSRYKNFSEADKKAIRDHLQVFAKYGNVRFEEVQAQQGVKEYDIAYLQQSYGAGVNAYGEPGGNVYINKQRKYSWLDMGYAANFDTLLHETLHSFGVRKHPHEGHAREQLDWLEDRRALTVMSYKVRSGAEVHDLRPYDIAFVHYRFGVNPQARAGNDVYRFKPYNQGRSDGDVYIWDGGGVDTFDASDQTQGVNVNLTPGSWIYAGNQASEHFAINGAKRWSAAEYFGRSPHTLIHAPDFEEVYSYDFAQNQAFIGYGTQIERLIGSAHNDTLTGNNADNAIYGGAGNDTVKGGAGNDYLDGGTGADNLAGEAGNDTYVIDHTDDTVTETENNGTDTVHSYIDYTLGDHVENLHLFGDALNGTGNALSNHIVGNARDNVLAGKGGADTLTGGAGKDVFVFSDLLSVDTVTDFTAGEDKIGLQRSVFDQIAQADDVLNHVRYDRNNGQLSYQGQHFATIGTDLAIDKNSFVLIA</sequence>
<protein>
    <submittedName>
        <fullName evidence="2">Ig-like domain-containing protein</fullName>
    </submittedName>
</protein>
<dbReference type="EMBL" id="CP091521">
    <property type="protein sequence ID" value="UOP04184.1"/>
    <property type="molecule type" value="Genomic_DNA"/>
</dbReference>
<gene>
    <name evidence="2" type="ORF">LVJ77_06965</name>
</gene>
<feature type="region of interest" description="Disordered" evidence="1">
    <location>
        <begin position="86"/>
        <end position="119"/>
    </location>
</feature>
<feature type="compositionally biased region" description="Pro residues" evidence="1">
    <location>
        <begin position="104"/>
        <end position="116"/>
    </location>
</feature>
<dbReference type="RefSeq" id="WP_376986215.1">
    <property type="nucleotide sequence ID" value="NZ_CP091521.1"/>
</dbReference>
<dbReference type="SUPFAM" id="SSF55486">
    <property type="entry name" value="Metalloproteases ('zincins'), catalytic domain"/>
    <property type="match status" value="1"/>
</dbReference>
<evidence type="ECO:0000256" key="1">
    <source>
        <dbReference type="SAM" id="MobiDB-lite"/>
    </source>
</evidence>
<proteinExistence type="predicted"/>
<evidence type="ECO:0000313" key="3">
    <source>
        <dbReference type="Proteomes" id="UP000831534"/>
    </source>
</evidence>
<dbReference type="Pfam" id="PF00353">
    <property type="entry name" value="HemolysinCabind"/>
    <property type="match status" value="2"/>
</dbReference>
<feature type="compositionally biased region" description="Polar residues" evidence="1">
    <location>
        <begin position="48"/>
        <end position="58"/>
    </location>
</feature>
<dbReference type="GO" id="GO:0005509">
    <property type="term" value="F:calcium ion binding"/>
    <property type="evidence" value="ECO:0007669"/>
    <property type="project" value="InterPro"/>
</dbReference>
<dbReference type="InterPro" id="IPR049826">
    <property type="entry name" value="Ig-like_ice"/>
</dbReference>
<dbReference type="Gene3D" id="3.40.390.10">
    <property type="entry name" value="Collagenase (Catalytic Domain)"/>
    <property type="match status" value="1"/>
</dbReference>
<dbReference type="InterPro" id="IPR001343">
    <property type="entry name" value="Hemolysn_Ca-bd"/>
</dbReference>
<feature type="compositionally biased region" description="Pro residues" evidence="1">
    <location>
        <begin position="632"/>
        <end position="642"/>
    </location>
</feature>
<dbReference type="NCBIfam" id="NF012196">
    <property type="entry name" value="Ig_like_ice"/>
    <property type="match status" value="3"/>
</dbReference>
<dbReference type="NCBIfam" id="NF033510">
    <property type="entry name" value="Ca_tandemer"/>
    <property type="match status" value="4"/>
</dbReference>
<dbReference type="InterPro" id="IPR024079">
    <property type="entry name" value="MetalloPept_cat_dom_sf"/>
</dbReference>
<dbReference type="Gene3D" id="2.60.40.10">
    <property type="entry name" value="Immunoglobulins"/>
    <property type="match status" value="6"/>
</dbReference>
<dbReference type="KEGG" id="ckh:LVJ77_06965"/>
<feature type="region of interest" description="Disordered" evidence="1">
    <location>
        <begin position="1"/>
        <end position="58"/>
    </location>
</feature>
<dbReference type="Proteomes" id="UP000831534">
    <property type="component" value="Chromosome"/>
</dbReference>
<dbReference type="Gene3D" id="2.150.10.10">
    <property type="entry name" value="Serralysin-like metalloprotease, C-terminal"/>
    <property type="match status" value="1"/>
</dbReference>
<dbReference type="InterPro" id="IPR011049">
    <property type="entry name" value="Serralysin-like_metalloprot_C"/>
</dbReference>
<name>A0A8T9MSX3_9NEIS</name>
<reference evidence="2" key="1">
    <citation type="journal article" date="2022" name="Res Sq">
        <title>Evolution of multicellular longitudinally dividing oral cavity symbionts (Neisseriaceae).</title>
        <authorList>
            <person name="Nyongesa S."/>
            <person name="Weber P."/>
            <person name="Bernet E."/>
            <person name="Pullido F."/>
            <person name="Nieckarz M."/>
            <person name="Delaby M."/>
            <person name="Nieves C."/>
            <person name="Viehboeck T."/>
            <person name="Krause N."/>
            <person name="Rivera-Millot A."/>
            <person name="Nakamura A."/>
            <person name="Vischer N."/>
            <person name="VanNieuwenhze M."/>
            <person name="Brun Y."/>
            <person name="Cava F."/>
            <person name="Bulgheresi S."/>
            <person name="Veyrier F."/>
        </authorList>
    </citation>
    <scope>NUCLEOTIDE SEQUENCE</scope>
    <source>
        <strain evidence="2">17694</strain>
    </source>
</reference>
<dbReference type="GO" id="GO:0008237">
    <property type="term" value="F:metallopeptidase activity"/>
    <property type="evidence" value="ECO:0007669"/>
    <property type="project" value="InterPro"/>
</dbReference>